<dbReference type="PANTHER" id="PTHR30273:SF2">
    <property type="entry name" value="PROTEIN FECR"/>
    <property type="match status" value="1"/>
</dbReference>
<gene>
    <name evidence="4" type="ORF">LI194_18255</name>
    <name evidence="5" type="ORF">P2T59_22740</name>
</gene>
<feature type="domain" description="Protein FecR C-terminal" evidence="3">
    <location>
        <begin position="264"/>
        <end position="327"/>
    </location>
</feature>
<dbReference type="PIRSF" id="PIRSF018266">
    <property type="entry name" value="FecR"/>
    <property type="match status" value="1"/>
</dbReference>
<dbReference type="AlphaFoldDB" id="A0AAP2QAD0"/>
<keyword evidence="1" id="KW-0812">Transmembrane</keyword>
<feature type="domain" description="FecR protein" evidence="2">
    <location>
        <begin position="123"/>
        <end position="218"/>
    </location>
</feature>
<keyword evidence="1" id="KW-1133">Transmembrane helix</keyword>
<reference evidence="5" key="2">
    <citation type="submission" date="2023-03" db="EMBL/GenBank/DDBJ databases">
        <title>Parabacteroides distasonis, a bacteria resistant against UC.</title>
        <authorList>
            <person name="Dai W."/>
        </authorList>
    </citation>
    <scope>NUCLEOTIDE SEQUENCE</scope>
    <source>
        <strain evidence="5">F1-28</strain>
        <plasmid evidence="5">unnamed</plasmid>
    </source>
</reference>
<evidence type="ECO:0000313" key="7">
    <source>
        <dbReference type="Proteomes" id="UP001221009"/>
    </source>
</evidence>
<evidence type="ECO:0000259" key="2">
    <source>
        <dbReference type="Pfam" id="PF04773"/>
    </source>
</evidence>
<dbReference type="PANTHER" id="PTHR30273">
    <property type="entry name" value="PERIPLASMIC SIGNAL SENSOR AND SIGMA FACTOR ACTIVATOR FECR-RELATED"/>
    <property type="match status" value="1"/>
</dbReference>
<feature type="transmembrane region" description="Helical" evidence="1">
    <location>
        <begin position="84"/>
        <end position="107"/>
    </location>
</feature>
<proteinExistence type="predicted"/>
<dbReference type="InterPro" id="IPR006860">
    <property type="entry name" value="FecR"/>
</dbReference>
<evidence type="ECO:0000313" key="6">
    <source>
        <dbReference type="Proteomes" id="UP001198806"/>
    </source>
</evidence>
<accession>A0AAP2QAD0</accession>
<keyword evidence="1" id="KW-0472">Membrane</keyword>
<dbReference type="Pfam" id="PF04773">
    <property type="entry name" value="FecR"/>
    <property type="match status" value="1"/>
</dbReference>
<dbReference type="RefSeq" id="WP_122128832.1">
    <property type="nucleotide sequence ID" value="NZ_CP120354.1"/>
</dbReference>
<dbReference type="Pfam" id="PF16344">
    <property type="entry name" value="FecR_C"/>
    <property type="match status" value="1"/>
</dbReference>
<name>A0AAP2QAD0_PARDI</name>
<protein>
    <submittedName>
        <fullName evidence="4">FecR domain-containing protein</fullName>
    </submittedName>
</protein>
<dbReference type="EMBL" id="JAJCNI010000028">
    <property type="protein sequence ID" value="MCB6519731.1"/>
    <property type="molecule type" value="Genomic_DNA"/>
</dbReference>
<evidence type="ECO:0000313" key="5">
    <source>
        <dbReference type="EMBL" id="WET66714.1"/>
    </source>
</evidence>
<organism evidence="4 6">
    <name type="scientific">Parabacteroides distasonis</name>
    <dbReference type="NCBI Taxonomy" id="823"/>
    <lineage>
        <taxon>Bacteria</taxon>
        <taxon>Pseudomonadati</taxon>
        <taxon>Bacteroidota</taxon>
        <taxon>Bacteroidia</taxon>
        <taxon>Bacteroidales</taxon>
        <taxon>Tannerellaceae</taxon>
        <taxon>Parabacteroides</taxon>
    </lineage>
</organism>
<geneLocation type="plasmid" evidence="5 7">
    <name>unnamed</name>
</geneLocation>
<reference evidence="4" key="1">
    <citation type="submission" date="2021-10" db="EMBL/GenBank/DDBJ databases">
        <title>Collection of gut derived symbiotic bacterial strains cultured from healthy donors.</title>
        <authorList>
            <person name="Lin H."/>
            <person name="Littmann E."/>
            <person name="Kohout C."/>
            <person name="Pamer E.G."/>
        </authorList>
    </citation>
    <scope>NUCLEOTIDE SEQUENCE</scope>
    <source>
        <strain evidence="4">DFI.2.94</strain>
    </source>
</reference>
<evidence type="ECO:0000256" key="1">
    <source>
        <dbReference type="SAM" id="Phobius"/>
    </source>
</evidence>
<sequence length="341" mass="38970">METQNTDMIEHLLPRYCSGEATVEECRQVEEWIRLSDENYRIAKQVHTLYLTTDTMQVLLKVDTEKALSSVCQKMSKDSVRPQVGMLTLLQRVAAILFIPLLIAFGIQTLRPRPPQIAQMIEVKTNPGMTTTIQLPDGSIVHLNSESKLTYPSFFDKDKRRVTLQGEAFFEVQKDPEHGLEITAPHETKIEVLGTSFNVEAFEKDPFVATTLINGKVRFGYMKNGRMTAIQMKPGQKLTYDSSSSRVQLAETNGESEIAWKDGKIVFHATPLPEALRILEKRFNVAFVLSNDRLRGEAFTGSFSHQRLERILEIFKISSNIKWRYLDTHNIENEKAKVEIY</sequence>
<dbReference type="EMBL" id="CP120354">
    <property type="protein sequence ID" value="WET66714.1"/>
    <property type="molecule type" value="Genomic_DNA"/>
</dbReference>
<dbReference type="Gene3D" id="2.60.120.1440">
    <property type="match status" value="1"/>
</dbReference>
<keyword evidence="5" id="KW-0614">Plasmid</keyword>
<dbReference type="InterPro" id="IPR032508">
    <property type="entry name" value="FecR_C"/>
</dbReference>
<dbReference type="Proteomes" id="UP001221009">
    <property type="component" value="Plasmid unnamed"/>
</dbReference>
<evidence type="ECO:0000259" key="3">
    <source>
        <dbReference type="Pfam" id="PF16344"/>
    </source>
</evidence>
<dbReference type="GO" id="GO:0016989">
    <property type="term" value="F:sigma factor antagonist activity"/>
    <property type="evidence" value="ECO:0007669"/>
    <property type="project" value="TreeGrafter"/>
</dbReference>
<dbReference type="Gene3D" id="3.55.50.30">
    <property type="match status" value="1"/>
</dbReference>
<dbReference type="InterPro" id="IPR012373">
    <property type="entry name" value="Ferrdict_sens_TM"/>
</dbReference>
<dbReference type="Proteomes" id="UP001198806">
    <property type="component" value="Unassembled WGS sequence"/>
</dbReference>
<evidence type="ECO:0000313" key="4">
    <source>
        <dbReference type="EMBL" id="MCB6519731.1"/>
    </source>
</evidence>